<keyword evidence="6" id="KW-0067">ATP-binding</keyword>
<gene>
    <name evidence="12" type="ORF">SSCH_630006</name>
</gene>
<feature type="domain" description="RecF/RecN/SMC N-terminal" evidence="11">
    <location>
        <begin position="2"/>
        <end position="511"/>
    </location>
</feature>
<comment type="function">
    <text evidence="1 9">May be involved in recombinational repair of damaged DNA.</text>
</comment>
<sequence length="561" mass="63074">MLIQLVVRDFALIENIELMLGPGLNVLTGETGAGKSIIVDAMNLLVGERASSDLVRTGAEKAQIEGYFDCSRCLPVEEKIAELGLPLSEDHTLLLAREVHSAGRSVCRINGRAVPLAMYRPLGELLVDLHGQHEHQSLLRVSQHRELLDRYCGQTVLQQRSLVGKIYRQMIQLQEEYKKQQLSENEVKRRLDYLQYAIEEIDHLKPTPGEEDELKKKRDRLRYGEKLMVFAQEALVELKESDGNLIPAIDLLRRAAEKLEDIAQIDSEAEEMSQSMKDILFRLEDVIEKLRSYLEQLDFNPDYARQVEERHFALLDLMRKYGDSLDQVCAFREEAAAEMENLQGAAQQKEFLEKEYRKTQQEYDLEAKKLSSLRREGAASFSSAVAAELHGLGLENARLEIGFTQLQEPTAAGYDKPEFVFSANPGEPLKPLAKIASGGEMSRVMLALKVVLAKNDQIPTLIFDEIDAGIGGLTLMAVADRLAKIAVDKQVLCVTHAAHIAGRGQTHFHVEKSIDRGKTQINVSLLNPEERLDEIVRMLGGTSDEEVTRNHARQILKSGEE</sequence>
<dbReference type="InterPro" id="IPR004604">
    <property type="entry name" value="DNA_recomb/repair_RecN"/>
</dbReference>
<dbReference type="SUPFAM" id="SSF52540">
    <property type="entry name" value="P-loop containing nucleoside triphosphate hydrolases"/>
    <property type="match status" value="2"/>
</dbReference>
<dbReference type="PANTHER" id="PTHR11059:SF0">
    <property type="entry name" value="DNA REPAIR PROTEIN RECN"/>
    <property type="match status" value="1"/>
</dbReference>
<evidence type="ECO:0000256" key="3">
    <source>
        <dbReference type="ARBA" id="ARBA00021315"/>
    </source>
</evidence>
<evidence type="ECO:0000313" key="13">
    <source>
        <dbReference type="Proteomes" id="UP000046155"/>
    </source>
</evidence>
<evidence type="ECO:0000256" key="1">
    <source>
        <dbReference type="ARBA" id="ARBA00003618"/>
    </source>
</evidence>
<evidence type="ECO:0000313" key="12">
    <source>
        <dbReference type="EMBL" id="CEO89868.1"/>
    </source>
</evidence>
<dbReference type="GO" id="GO:0009432">
    <property type="term" value="P:SOS response"/>
    <property type="evidence" value="ECO:0007669"/>
    <property type="project" value="TreeGrafter"/>
</dbReference>
<dbReference type="Proteomes" id="UP000046155">
    <property type="component" value="Unassembled WGS sequence"/>
</dbReference>
<evidence type="ECO:0000256" key="6">
    <source>
        <dbReference type="ARBA" id="ARBA00022840"/>
    </source>
</evidence>
<keyword evidence="10" id="KW-0175">Coiled coil</keyword>
<proteinExistence type="inferred from homology"/>
<reference evidence="13" key="1">
    <citation type="submission" date="2015-01" db="EMBL/GenBank/DDBJ databases">
        <authorList>
            <person name="Manzoor Shahid"/>
            <person name="Zubair Saima"/>
        </authorList>
    </citation>
    <scope>NUCLEOTIDE SEQUENCE [LARGE SCALE GENOMIC DNA]</scope>
    <source>
        <strain evidence="13">Sp3</strain>
    </source>
</reference>
<dbReference type="AlphaFoldDB" id="A0A0B7MNP5"/>
<organism evidence="12 13">
    <name type="scientific">Syntrophaceticus schinkii</name>
    <dbReference type="NCBI Taxonomy" id="499207"/>
    <lineage>
        <taxon>Bacteria</taxon>
        <taxon>Bacillati</taxon>
        <taxon>Bacillota</taxon>
        <taxon>Clostridia</taxon>
        <taxon>Thermoanaerobacterales</taxon>
        <taxon>Thermoanaerobacterales Family III. Incertae Sedis</taxon>
        <taxon>Syntrophaceticus</taxon>
    </lineage>
</organism>
<dbReference type="GO" id="GO:0006310">
    <property type="term" value="P:DNA recombination"/>
    <property type="evidence" value="ECO:0007669"/>
    <property type="project" value="InterPro"/>
</dbReference>
<dbReference type="Pfam" id="PF02463">
    <property type="entry name" value="SMC_N"/>
    <property type="match status" value="1"/>
</dbReference>
<evidence type="ECO:0000256" key="4">
    <source>
        <dbReference type="ARBA" id="ARBA00022741"/>
    </source>
</evidence>
<protein>
    <recommendedName>
        <fullName evidence="3 9">DNA repair protein RecN</fullName>
    </recommendedName>
    <alternativeName>
        <fullName evidence="8 9">Recombination protein N</fullName>
    </alternativeName>
</protein>
<evidence type="ECO:0000256" key="8">
    <source>
        <dbReference type="ARBA" id="ARBA00033408"/>
    </source>
</evidence>
<dbReference type="RefSeq" id="WP_044665728.1">
    <property type="nucleotide sequence ID" value="NZ_CDRZ01000262.1"/>
</dbReference>
<evidence type="ECO:0000256" key="7">
    <source>
        <dbReference type="ARBA" id="ARBA00023204"/>
    </source>
</evidence>
<dbReference type="CDD" id="cd03241">
    <property type="entry name" value="ABC_RecN"/>
    <property type="match status" value="2"/>
</dbReference>
<evidence type="ECO:0000256" key="5">
    <source>
        <dbReference type="ARBA" id="ARBA00022763"/>
    </source>
</evidence>
<dbReference type="InterPro" id="IPR027417">
    <property type="entry name" value="P-loop_NTPase"/>
</dbReference>
<feature type="coiled-coil region" evidence="10">
    <location>
        <begin position="335"/>
        <end position="376"/>
    </location>
</feature>
<accession>A0A0B7MNP5</accession>
<dbReference type="FunFam" id="3.40.50.300:FF:000356">
    <property type="entry name" value="DNA repair protein RecN"/>
    <property type="match status" value="1"/>
</dbReference>
<evidence type="ECO:0000259" key="11">
    <source>
        <dbReference type="Pfam" id="PF02463"/>
    </source>
</evidence>
<keyword evidence="7 9" id="KW-0234">DNA repair</keyword>
<dbReference type="PIRSF" id="PIRSF003128">
    <property type="entry name" value="RecN"/>
    <property type="match status" value="1"/>
</dbReference>
<dbReference type="OrthoDB" id="9806954at2"/>
<keyword evidence="13" id="KW-1185">Reference proteome</keyword>
<dbReference type="InterPro" id="IPR003395">
    <property type="entry name" value="RecF/RecN/SMC_N"/>
</dbReference>
<dbReference type="EMBL" id="CDRZ01000262">
    <property type="protein sequence ID" value="CEO89868.1"/>
    <property type="molecule type" value="Genomic_DNA"/>
</dbReference>
<evidence type="ECO:0000256" key="2">
    <source>
        <dbReference type="ARBA" id="ARBA00009441"/>
    </source>
</evidence>
<dbReference type="PANTHER" id="PTHR11059">
    <property type="entry name" value="DNA REPAIR PROTEIN RECN"/>
    <property type="match status" value="1"/>
</dbReference>
<dbReference type="NCBIfam" id="TIGR00634">
    <property type="entry name" value="recN"/>
    <property type="match status" value="1"/>
</dbReference>
<name>A0A0B7MNP5_9FIRM</name>
<dbReference type="FunFam" id="3.40.50.300:FF:000319">
    <property type="entry name" value="DNA repair protein RecN"/>
    <property type="match status" value="1"/>
</dbReference>
<evidence type="ECO:0000256" key="10">
    <source>
        <dbReference type="SAM" id="Coils"/>
    </source>
</evidence>
<dbReference type="GO" id="GO:0005524">
    <property type="term" value="F:ATP binding"/>
    <property type="evidence" value="ECO:0007669"/>
    <property type="project" value="UniProtKB-KW"/>
</dbReference>
<keyword evidence="4" id="KW-0547">Nucleotide-binding</keyword>
<dbReference type="GO" id="GO:0043590">
    <property type="term" value="C:bacterial nucleoid"/>
    <property type="evidence" value="ECO:0007669"/>
    <property type="project" value="TreeGrafter"/>
</dbReference>
<comment type="similarity">
    <text evidence="2 9">Belongs to the RecN family.</text>
</comment>
<evidence type="ECO:0000256" key="9">
    <source>
        <dbReference type="PIRNR" id="PIRNR003128"/>
    </source>
</evidence>
<keyword evidence="5 9" id="KW-0227">DNA damage</keyword>
<dbReference type="Gene3D" id="3.40.50.300">
    <property type="entry name" value="P-loop containing nucleotide triphosphate hydrolases"/>
    <property type="match status" value="2"/>
</dbReference>
<dbReference type="GO" id="GO:0006281">
    <property type="term" value="P:DNA repair"/>
    <property type="evidence" value="ECO:0007669"/>
    <property type="project" value="UniProtKB-KW"/>
</dbReference>